<keyword evidence="4" id="KW-1133">Transmembrane helix</keyword>
<dbReference type="InterPro" id="IPR018391">
    <property type="entry name" value="PQQ_b-propeller_rpt"/>
</dbReference>
<dbReference type="InterPro" id="IPR017511">
    <property type="entry name" value="PQQ_mDH"/>
</dbReference>
<accession>A0A0C4WK66</accession>
<keyword evidence="7" id="KW-1185">Reference proteome</keyword>
<sequence>MRSRLLCCRHFAVNRVKGDGQMLTTNTPQPLRVRLTGALAALAGAALALGGAYLALLGGSWYYLLAGLGLLVVGGLILARRRLAIWLYAVLLLATLAWTVNEVRFDWWQLSTRIDLWWGLGLWLLLPFVNRHIGAPPSWRDGASALLGIGLLLGALMAGYSLTRDYSRIAGEFAEERMSGTRPAGQAGRSASEWPAYGGSDRGDRYSAADLITPGNVGRLKKAWEYHTGDGPREGDPGEFTNQVTPLKIGDSLFICTPHSIAIALDAGTGKELWRFDPNINREAKYYQHMTCRGLAYHDAAAYPGTGEAVAGAPARCTRRLFLPTNDGTLFALDPGDGRPCEDFGTGGMIDLKVGLGKDALGVYLPTSPPVVTEKLVIVGGSVTDNGSVDSPGGVIRAYDVRSGNLVWNWDPGNPEATEPLAAGGTYVRSTPNSWTIATADEQLGLVFIPTGNQTPDQWGAQRSPEAERFTAALVALDLASGRVRWEFQAVHHDLWDRDLPSQPTLVDLDGPQGKVPAIIQPTKGGDLFVLDRRTGQPIVPVHERAVPQGAVEGDFTAPTQPASALSYAPKQPLRERDMWGATPFDQLICRIQFHRLRYEGDFTPPSEQGSLIYPGNVGTFNWPSVAVDPVRQILFGAPNYLAFVSRLVKRSEIEAEEGRRGGGELGLQPNLGAPYMVHLGPFMSPVGLPCQSPPWGYVTAVDLRSMKPVWMHKNGTSRDNAPYIPFPLGVPTLGGPLVTAGGVAFLSGTLDYYLRAYDVRNGEELWKGRLPAGGQATPITYVSEKSGKQFVVVMAGGHGSFGTRIGDSLVAWTLEDEAER</sequence>
<comment type="cofactor">
    <cofactor evidence="1">
        <name>pyrroloquinoline quinone</name>
        <dbReference type="ChEBI" id="CHEBI:58442"/>
    </cofactor>
</comment>
<name>A0A0C4WK66_9GAMM</name>
<dbReference type="STRING" id="1328314.Achr_10330"/>
<dbReference type="HOGENOM" id="CLU_018478_1_0_6"/>
<dbReference type="GO" id="GO:0016020">
    <property type="term" value="C:membrane"/>
    <property type="evidence" value="ECO:0007669"/>
    <property type="project" value="InterPro"/>
</dbReference>
<dbReference type="GO" id="GO:0008876">
    <property type="term" value="F:quinoprotein glucose dehydrogenase activity"/>
    <property type="evidence" value="ECO:0007669"/>
    <property type="project" value="TreeGrafter"/>
</dbReference>
<evidence type="ECO:0000313" key="7">
    <source>
        <dbReference type="Proteomes" id="UP000068210"/>
    </source>
</evidence>
<dbReference type="KEGG" id="acx:Achr_10330"/>
<proteinExistence type="inferred from homology"/>
<dbReference type="NCBIfam" id="TIGR03074">
    <property type="entry name" value="PQQ_membr_DH"/>
    <property type="match status" value="1"/>
</dbReference>
<evidence type="ECO:0000256" key="4">
    <source>
        <dbReference type="SAM" id="Phobius"/>
    </source>
</evidence>
<keyword evidence="4" id="KW-0472">Membrane</keyword>
<evidence type="ECO:0000256" key="2">
    <source>
        <dbReference type="ARBA" id="ARBA00008156"/>
    </source>
</evidence>
<evidence type="ECO:0000256" key="3">
    <source>
        <dbReference type="ARBA" id="ARBA00023002"/>
    </source>
</evidence>
<dbReference type="InterPro" id="IPR002372">
    <property type="entry name" value="PQQ_rpt_dom"/>
</dbReference>
<dbReference type="GO" id="GO:0048038">
    <property type="term" value="F:quinone binding"/>
    <property type="evidence" value="ECO:0007669"/>
    <property type="project" value="InterPro"/>
</dbReference>
<gene>
    <name evidence="6" type="primary">gcd</name>
    <name evidence="6" type="ORF">Achr_10330</name>
</gene>
<dbReference type="Gene3D" id="2.140.10.10">
    <property type="entry name" value="Quinoprotein alcohol dehydrogenase-like superfamily"/>
    <property type="match status" value="1"/>
</dbReference>
<evidence type="ECO:0000313" key="6">
    <source>
        <dbReference type="EMBL" id="AJE20514.1"/>
    </source>
</evidence>
<organism evidence="6 7">
    <name type="scientific">Azotobacter chroococcum NCIMB 8003</name>
    <dbReference type="NCBI Taxonomy" id="1328314"/>
    <lineage>
        <taxon>Bacteria</taxon>
        <taxon>Pseudomonadati</taxon>
        <taxon>Pseudomonadota</taxon>
        <taxon>Gammaproteobacteria</taxon>
        <taxon>Pseudomonadales</taxon>
        <taxon>Pseudomonadaceae</taxon>
        <taxon>Azotobacter</taxon>
    </lineage>
</organism>
<protein>
    <submittedName>
        <fullName evidence="6">Quinoprotein glucose dehydrogenase</fullName>
    </submittedName>
</protein>
<keyword evidence="3" id="KW-0560">Oxidoreductase</keyword>
<reference evidence="6 7" key="1">
    <citation type="journal article" date="2015" name="PLoS ONE">
        <title>Azotobacter Genomes: The Genome of Azotobacter chroococcum NCIMB 8003 (ATCC 4412).</title>
        <authorList>
            <person name="Robson R.L."/>
            <person name="Jones R."/>
            <person name="Robson R.M."/>
            <person name="Schwartz A."/>
            <person name="Richardson T.H."/>
        </authorList>
    </citation>
    <scope>NUCLEOTIDE SEQUENCE [LARGE SCALE GENOMIC DNA]</scope>
    <source>
        <strain evidence="6 7">NCIMB 8003</strain>
    </source>
</reference>
<dbReference type="PANTHER" id="PTHR32303:SF4">
    <property type="entry name" value="QUINOPROTEIN GLUCOSE DEHYDROGENASE"/>
    <property type="match status" value="1"/>
</dbReference>
<dbReference type="Pfam" id="PF01011">
    <property type="entry name" value="PQQ"/>
    <property type="match status" value="1"/>
</dbReference>
<dbReference type="CDD" id="cd10280">
    <property type="entry name" value="PQQ_mGDH"/>
    <property type="match status" value="1"/>
</dbReference>
<dbReference type="SMART" id="SM00564">
    <property type="entry name" value="PQQ"/>
    <property type="match status" value="5"/>
</dbReference>
<feature type="domain" description="Pyrrolo-quinoline quinone repeat" evidence="5">
    <location>
        <begin position="194"/>
        <end position="792"/>
    </location>
</feature>
<feature type="transmembrane region" description="Helical" evidence="4">
    <location>
        <begin position="61"/>
        <end position="78"/>
    </location>
</feature>
<dbReference type="EMBL" id="CP010415">
    <property type="protein sequence ID" value="AJE20514.1"/>
    <property type="molecule type" value="Genomic_DNA"/>
</dbReference>
<comment type="similarity">
    <text evidence="2">Belongs to the bacterial PQQ dehydrogenase family.</text>
</comment>
<dbReference type="SUPFAM" id="SSF50998">
    <property type="entry name" value="Quinoprotein alcohol dehydrogenase-like"/>
    <property type="match status" value="1"/>
</dbReference>
<dbReference type="PANTHER" id="PTHR32303">
    <property type="entry name" value="QUINOPROTEIN ALCOHOL DEHYDROGENASE (CYTOCHROME C)"/>
    <property type="match status" value="1"/>
</dbReference>
<feature type="transmembrane region" description="Helical" evidence="4">
    <location>
        <begin position="85"/>
        <end position="101"/>
    </location>
</feature>
<evidence type="ECO:0000259" key="5">
    <source>
        <dbReference type="Pfam" id="PF01011"/>
    </source>
</evidence>
<evidence type="ECO:0000256" key="1">
    <source>
        <dbReference type="ARBA" id="ARBA00001931"/>
    </source>
</evidence>
<keyword evidence="4" id="KW-0812">Transmembrane</keyword>
<dbReference type="Proteomes" id="UP000068210">
    <property type="component" value="Chromosome"/>
</dbReference>
<feature type="transmembrane region" description="Helical" evidence="4">
    <location>
        <begin position="116"/>
        <end position="133"/>
    </location>
</feature>
<feature type="transmembrane region" description="Helical" evidence="4">
    <location>
        <begin position="35"/>
        <end position="55"/>
    </location>
</feature>
<dbReference type="InterPro" id="IPR011047">
    <property type="entry name" value="Quinoprotein_ADH-like_sf"/>
</dbReference>
<dbReference type="AlphaFoldDB" id="A0A0C4WK66"/>
<feature type="transmembrane region" description="Helical" evidence="4">
    <location>
        <begin position="145"/>
        <end position="163"/>
    </location>
</feature>